<feature type="region of interest" description="Disordered" evidence="1">
    <location>
        <begin position="74"/>
        <end position="112"/>
    </location>
</feature>
<feature type="compositionally biased region" description="Basic and acidic residues" evidence="1">
    <location>
        <begin position="87"/>
        <end position="107"/>
    </location>
</feature>
<sequence>MGNCASVHSSTDPGMTLGVQIESPSKEMMVQIEKPVAELGLENQRGEDSFRELGKADFFFDSQPCLDSDCEDFFSVNGDPTPPQDDTPMHPERSIENSVHDKARGVDDEPSPNDMKKQLIELFSESFNSTASVNVGQNLGQPEDKPANLAQPERSAMKSLAAPITNSTPGGEITPYRGSIPKKEKSNQSAQCCLPGLVRSLSFGERKKRLNPPKTGSCKPNVHVV</sequence>
<reference evidence="2 3" key="1">
    <citation type="journal article" date="2021" name="Commun. Biol.">
        <title>The genome of Shorea leprosula (Dipterocarpaceae) highlights the ecological relevance of drought in aseasonal tropical rainforests.</title>
        <authorList>
            <person name="Ng K.K.S."/>
            <person name="Kobayashi M.J."/>
            <person name="Fawcett J.A."/>
            <person name="Hatakeyama M."/>
            <person name="Paape T."/>
            <person name="Ng C.H."/>
            <person name="Ang C.C."/>
            <person name="Tnah L.H."/>
            <person name="Lee C.T."/>
            <person name="Nishiyama T."/>
            <person name="Sese J."/>
            <person name="O'Brien M.J."/>
            <person name="Copetti D."/>
            <person name="Mohd Noor M.I."/>
            <person name="Ong R.C."/>
            <person name="Putra M."/>
            <person name="Sireger I.Z."/>
            <person name="Indrioko S."/>
            <person name="Kosugi Y."/>
            <person name="Izuno A."/>
            <person name="Isagi Y."/>
            <person name="Lee S.L."/>
            <person name="Shimizu K.K."/>
        </authorList>
    </citation>
    <scope>NUCLEOTIDE SEQUENCE [LARGE SCALE GENOMIC DNA]</scope>
    <source>
        <strain evidence="2">214</strain>
    </source>
</reference>
<evidence type="ECO:0000313" key="2">
    <source>
        <dbReference type="EMBL" id="GKV43446.1"/>
    </source>
</evidence>
<dbReference type="InterPro" id="IPR038947">
    <property type="entry name" value="At3g27210-like"/>
</dbReference>
<dbReference type="EMBL" id="BPVZ01000169">
    <property type="protein sequence ID" value="GKV43446.1"/>
    <property type="molecule type" value="Genomic_DNA"/>
</dbReference>
<accession>A0AAV5M0Y6</accession>
<feature type="region of interest" description="Disordered" evidence="1">
    <location>
        <begin position="133"/>
        <end position="189"/>
    </location>
</feature>
<protein>
    <submittedName>
        <fullName evidence="2">Uncharacterized protein</fullName>
    </submittedName>
</protein>
<evidence type="ECO:0000256" key="1">
    <source>
        <dbReference type="SAM" id="MobiDB-lite"/>
    </source>
</evidence>
<dbReference type="PANTHER" id="PTHR34280:SF15">
    <property type="entry name" value="TRANSCRIPTION FACTOR"/>
    <property type="match status" value="1"/>
</dbReference>
<gene>
    <name evidence="2" type="ORF">SLEP1_g50735</name>
</gene>
<comment type="caution">
    <text evidence="2">The sequence shown here is derived from an EMBL/GenBank/DDBJ whole genome shotgun (WGS) entry which is preliminary data.</text>
</comment>
<dbReference type="Proteomes" id="UP001054252">
    <property type="component" value="Unassembled WGS sequence"/>
</dbReference>
<name>A0AAV5M0Y6_9ROSI</name>
<proteinExistence type="predicted"/>
<feature type="region of interest" description="Disordered" evidence="1">
    <location>
        <begin position="204"/>
        <end position="225"/>
    </location>
</feature>
<keyword evidence="3" id="KW-1185">Reference proteome</keyword>
<organism evidence="2 3">
    <name type="scientific">Rubroshorea leprosula</name>
    <dbReference type="NCBI Taxonomy" id="152421"/>
    <lineage>
        <taxon>Eukaryota</taxon>
        <taxon>Viridiplantae</taxon>
        <taxon>Streptophyta</taxon>
        <taxon>Embryophyta</taxon>
        <taxon>Tracheophyta</taxon>
        <taxon>Spermatophyta</taxon>
        <taxon>Magnoliopsida</taxon>
        <taxon>eudicotyledons</taxon>
        <taxon>Gunneridae</taxon>
        <taxon>Pentapetalae</taxon>
        <taxon>rosids</taxon>
        <taxon>malvids</taxon>
        <taxon>Malvales</taxon>
        <taxon>Dipterocarpaceae</taxon>
        <taxon>Rubroshorea</taxon>
    </lineage>
</organism>
<evidence type="ECO:0000313" key="3">
    <source>
        <dbReference type="Proteomes" id="UP001054252"/>
    </source>
</evidence>
<dbReference type="PANTHER" id="PTHR34280">
    <property type="entry name" value="OS01G0920100 PROTEIN"/>
    <property type="match status" value="1"/>
</dbReference>
<dbReference type="AlphaFoldDB" id="A0AAV5M0Y6"/>